<keyword evidence="1" id="KW-0812">Transmembrane</keyword>
<name>A0ABS9SEM0_9BACT</name>
<comment type="caution">
    <text evidence="3">The sequence shown here is derived from an EMBL/GenBank/DDBJ whole genome shotgun (WGS) entry which is preliminary data.</text>
</comment>
<evidence type="ECO:0000313" key="4">
    <source>
        <dbReference type="Proteomes" id="UP001202248"/>
    </source>
</evidence>
<accession>A0ABS9SEM0</accession>
<feature type="transmembrane region" description="Helical" evidence="1">
    <location>
        <begin position="71"/>
        <end position="93"/>
    </location>
</feature>
<reference evidence="3 4" key="1">
    <citation type="submission" date="2022-02" db="EMBL/GenBank/DDBJ databases">
        <authorList>
            <person name="Min J."/>
        </authorList>
    </citation>
    <scope>NUCLEOTIDE SEQUENCE [LARGE SCALE GENOMIC DNA]</scope>
    <source>
        <strain evidence="3 4">GR10-1</strain>
    </source>
</reference>
<evidence type="ECO:0000259" key="2">
    <source>
        <dbReference type="Pfam" id="PF06580"/>
    </source>
</evidence>
<keyword evidence="1" id="KW-0472">Membrane</keyword>
<dbReference type="PANTHER" id="PTHR34220">
    <property type="entry name" value="SENSOR HISTIDINE KINASE YPDA"/>
    <property type="match status" value="1"/>
</dbReference>
<keyword evidence="4" id="KW-1185">Reference proteome</keyword>
<feature type="transmembrane region" description="Helical" evidence="1">
    <location>
        <begin position="36"/>
        <end position="59"/>
    </location>
</feature>
<keyword evidence="3" id="KW-0418">Kinase</keyword>
<dbReference type="EMBL" id="JAKWBL010000001">
    <property type="protein sequence ID" value="MCH5596808.1"/>
    <property type="molecule type" value="Genomic_DNA"/>
</dbReference>
<organism evidence="3 4">
    <name type="scientific">Niabella ginsengisoli</name>
    <dbReference type="NCBI Taxonomy" id="522298"/>
    <lineage>
        <taxon>Bacteria</taxon>
        <taxon>Pseudomonadati</taxon>
        <taxon>Bacteroidota</taxon>
        <taxon>Chitinophagia</taxon>
        <taxon>Chitinophagales</taxon>
        <taxon>Chitinophagaceae</taxon>
        <taxon>Niabella</taxon>
    </lineage>
</organism>
<feature type="domain" description="Signal transduction histidine kinase internal region" evidence="2">
    <location>
        <begin position="155"/>
        <end position="206"/>
    </location>
</feature>
<feature type="transmembrane region" description="Helical" evidence="1">
    <location>
        <begin position="113"/>
        <end position="135"/>
    </location>
</feature>
<dbReference type="InterPro" id="IPR050640">
    <property type="entry name" value="Bact_2-comp_sensor_kinase"/>
</dbReference>
<keyword evidence="3" id="KW-0808">Transferase</keyword>
<dbReference type="Proteomes" id="UP001202248">
    <property type="component" value="Unassembled WGS sequence"/>
</dbReference>
<gene>
    <name evidence="3" type="ORF">MKP09_02150</name>
</gene>
<evidence type="ECO:0000256" key="1">
    <source>
        <dbReference type="SAM" id="Phobius"/>
    </source>
</evidence>
<dbReference type="Pfam" id="PF06580">
    <property type="entry name" value="His_kinase"/>
    <property type="match status" value="1"/>
</dbReference>
<proteinExistence type="predicted"/>
<dbReference type="PANTHER" id="PTHR34220:SF7">
    <property type="entry name" value="SENSOR HISTIDINE KINASE YPDA"/>
    <property type="match status" value="1"/>
</dbReference>
<evidence type="ECO:0000313" key="3">
    <source>
        <dbReference type="EMBL" id="MCH5596808.1"/>
    </source>
</evidence>
<dbReference type="GO" id="GO:0016301">
    <property type="term" value="F:kinase activity"/>
    <property type="evidence" value="ECO:0007669"/>
    <property type="project" value="UniProtKB-KW"/>
</dbReference>
<keyword evidence="1" id="KW-1133">Transmembrane helix</keyword>
<dbReference type="InterPro" id="IPR010559">
    <property type="entry name" value="Sig_transdc_His_kin_internal"/>
</dbReference>
<protein>
    <submittedName>
        <fullName evidence="3">Histidine kinase</fullName>
    </submittedName>
</protein>
<sequence>MSSPLSEKRFIFSLIVGWVILVNAQALILYRLQFPLSIAISDSLICISLLLLAGLLVLNITKYYLPTSYQYVGVVVSSIVLAALWLLVSNSFLKIIFSGQIAYLSFLHNSLAIRFAFAFLVLTIVTTASILWYNWQERQKESQRKSDVEALSREAELFKLRQQLQPHFLFNSLNSINALIGIDPQLARKMVQQLSDFLRGTLKKKSRKW</sequence>